<feature type="transmembrane region" description="Helical" evidence="9">
    <location>
        <begin position="106"/>
        <end position="125"/>
    </location>
</feature>
<keyword evidence="3" id="KW-1003">Cell membrane</keyword>
<dbReference type="Gene3D" id="1.20.1250.20">
    <property type="entry name" value="MFS general substrate transporter like domains"/>
    <property type="match status" value="2"/>
</dbReference>
<dbReference type="EMBL" id="WFLM01000006">
    <property type="protein sequence ID" value="KAB8036482.1"/>
    <property type="molecule type" value="Genomic_DNA"/>
</dbReference>
<evidence type="ECO:0000256" key="7">
    <source>
        <dbReference type="ARBA" id="ARBA00023136"/>
    </source>
</evidence>
<keyword evidence="2 8" id="KW-0813">Transport</keyword>
<evidence type="ECO:0000256" key="8">
    <source>
        <dbReference type="RuleBase" id="RU003755"/>
    </source>
</evidence>
<dbReference type="PROSITE" id="PS01023">
    <property type="entry name" value="PTR2_2"/>
    <property type="match status" value="1"/>
</dbReference>
<evidence type="ECO:0000256" key="6">
    <source>
        <dbReference type="ARBA" id="ARBA00022989"/>
    </source>
</evidence>
<dbReference type="GO" id="GO:0005886">
    <property type="term" value="C:plasma membrane"/>
    <property type="evidence" value="ECO:0007669"/>
    <property type="project" value="UniProtKB-SubCell"/>
</dbReference>
<keyword evidence="7 9" id="KW-0472">Membrane</keyword>
<keyword evidence="5" id="KW-0571">Peptide transport</keyword>
<dbReference type="GO" id="GO:0006857">
    <property type="term" value="P:oligopeptide transport"/>
    <property type="evidence" value="ECO:0007669"/>
    <property type="project" value="InterPro"/>
</dbReference>
<dbReference type="InterPro" id="IPR050171">
    <property type="entry name" value="MFS_Transporters"/>
</dbReference>
<comment type="similarity">
    <text evidence="8">Belongs to the major facilitator superfamily. Proton-dependent oligopeptide transporter (POT/PTR) (TC 2.A.17) family.</text>
</comment>
<dbReference type="InterPro" id="IPR005279">
    <property type="entry name" value="Dipep/tripep_permease"/>
</dbReference>
<evidence type="ECO:0000256" key="9">
    <source>
        <dbReference type="SAM" id="Phobius"/>
    </source>
</evidence>
<organism evidence="10 11">
    <name type="scientific">Silvanigrella paludirubra</name>
    <dbReference type="NCBI Taxonomy" id="2499159"/>
    <lineage>
        <taxon>Bacteria</taxon>
        <taxon>Pseudomonadati</taxon>
        <taxon>Bdellovibrionota</taxon>
        <taxon>Oligoflexia</taxon>
        <taxon>Silvanigrellales</taxon>
        <taxon>Silvanigrellaceae</taxon>
        <taxon>Silvanigrella</taxon>
    </lineage>
</organism>
<dbReference type="Proteomes" id="UP000437748">
    <property type="component" value="Unassembled WGS sequence"/>
</dbReference>
<keyword evidence="4 8" id="KW-0812">Transmembrane</keyword>
<feature type="transmembrane region" description="Helical" evidence="9">
    <location>
        <begin position="268"/>
        <end position="289"/>
    </location>
</feature>
<evidence type="ECO:0000256" key="5">
    <source>
        <dbReference type="ARBA" id="ARBA00022856"/>
    </source>
</evidence>
<feature type="transmembrane region" description="Helical" evidence="9">
    <location>
        <begin position="53"/>
        <end position="72"/>
    </location>
</feature>
<reference evidence="10 11" key="1">
    <citation type="submission" date="2019-10" db="EMBL/GenBank/DDBJ databases">
        <title>New species of Slilvanegrellaceae.</title>
        <authorList>
            <person name="Pitt A."/>
            <person name="Hahn M.W."/>
        </authorList>
    </citation>
    <scope>NUCLEOTIDE SEQUENCE [LARGE SCALE GENOMIC DNA]</scope>
    <source>
        <strain evidence="10 11">SP-Ram-0.45-NSY-1</strain>
    </source>
</reference>
<evidence type="ECO:0000256" key="2">
    <source>
        <dbReference type="ARBA" id="ARBA00022448"/>
    </source>
</evidence>
<dbReference type="InterPro" id="IPR018456">
    <property type="entry name" value="PTR2_symporter_CS"/>
</dbReference>
<proteinExistence type="inferred from homology"/>
<evidence type="ECO:0000313" key="11">
    <source>
        <dbReference type="Proteomes" id="UP000437748"/>
    </source>
</evidence>
<feature type="transmembrane region" description="Helical" evidence="9">
    <location>
        <begin position="301"/>
        <end position="321"/>
    </location>
</feature>
<sequence length="445" mass="49479">MTTKTKQPKGMYILAFTEIFERFSYYTLSFLLVLYASAPLYGGGLGWSNEKALGLVGIYTMTAYTLPILGSFIADRFIGKGKSVILGGCIIILGHFFMLFSKNESIFYLALFCVALGTSFFKPCMPSLLGDLYKANDTRRESGFSWYYFGINIGAMIAGVSSGLLTQKFGYQVALSSAGVGMVIGMVVFILGKKHLVLEFDRKSKKVVDPNKKPISKVQMKALYSLIIAFVFFALWTTVYNIAISGTLTLYIEKFTNKTVFNVDIPTTFFMSLESLTIILFTPIITFVLTKLATKNKYPHFFTQMNLAVFIAAASVFYFTYLAHIGHGIEEGVKPFQYYQFILFIVLLSISETIISPVMMSAISIMAPLKYKSLFQAFYLATFGLTGLLAAKIGALSLKSPFETFLIVSIVILVGAIVYYFVKPKMIKTANEAAKEQLKQQGSLK</sequence>
<feature type="transmembrane region" description="Helical" evidence="9">
    <location>
        <begin position="222"/>
        <end position="248"/>
    </location>
</feature>
<name>A0A6N6VUB9_9BACT</name>
<dbReference type="CDD" id="cd17346">
    <property type="entry name" value="MFS_DtpA_like"/>
    <property type="match status" value="1"/>
</dbReference>
<dbReference type="PANTHER" id="PTHR23517">
    <property type="entry name" value="RESISTANCE PROTEIN MDTM, PUTATIVE-RELATED-RELATED"/>
    <property type="match status" value="1"/>
</dbReference>
<dbReference type="GO" id="GO:1904680">
    <property type="term" value="F:peptide transmembrane transporter activity"/>
    <property type="evidence" value="ECO:0007669"/>
    <property type="project" value="InterPro"/>
</dbReference>
<feature type="transmembrane region" description="Helical" evidence="9">
    <location>
        <begin position="171"/>
        <end position="192"/>
    </location>
</feature>
<feature type="transmembrane region" description="Helical" evidence="9">
    <location>
        <begin position="146"/>
        <end position="165"/>
    </location>
</feature>
<feature type="transmembrane region" description="Helical" evidence="9">
    <location>
        <begin position="341"/>
        <end position="365"/>
    </location>
</feature>
<accession>A0A6N6VUB9</accession>
<keyword evidence="6 9" id="KW-1133">Transmembrane helix</keyword>
<dbReference type="InterPro" id="IPR000109">
    <property type="entry name" value="POT_fam"/>
</dbReference>
<feature type="transmembrane region" description="Helical" evidence="9">
    <location>
        <begin position="377"/>
        <end position="398"/>
    </location>
</feature>
<dbReference type="SUPFAM" id="SSF103473">
    <property type="entry name" value="MFS general substrate transporter"/>
    <property type="match status" value="1"/>
</dbReference>
<dbReference type="PANTHER" id="PTHR23517:SF15">
    <property type="entry name" value="PROTON-DEPENDENT OLIGOPEPTIDE FAMILY TRANSPORT PROTEIN"/>
    <property type="match status" value="1"/>
</dbReference>
<gene>
    <name evidence="10" type="ORF">GCL60_15240</name>
</gene>
<keyword evidence="5" id="KW-0653">Protein transport</keyword>
<dbReference type="Pfam" id="PF00854">
    <property type="entry name" value="PTR2"/>
    <property type="match status" value="2"/>
</dbReference>
<feature type="transmembrane region" description="Helical" evidence="9">
    <location>
        <begin position="23"/>
        <end position="41"/>
    </location>
</feature>
<keyword evidence="11" id="KW-1185">Reference proteome</keyword>
<feature type="transmembrane region" description="Helical" evidence="9">
    <location>
        <begin position="84"/>
        <end position="100"/>
    </location>
</feature>
<evidence type="ECO:0000256" key="3">
    <source>
        <dbReference type="ARBA" id="ARBA00022475"/>
    </source>
</evidence>
<evidence type="ECO:0000256" key="4">
    <source>
        <dbReference type="ARBA" id="ARBA00022692"/>
    </source>
</evidence>
<feature type="transmembrane region" description="Helical" evidence="9">
    <location>
        <begin position="404"/>
        <end position="422"/>
    </location>
</feature>
<comment type="subcellular location">
    <subcellularLocation>
        <location evidence="1">Cell membrane</location>
        <topology evidence="1">Multi-pass membrane protein</topology>
    </subcellularLocation>
    <subcellularLocation>
        <location evidence="8">Membrane</location>
        <topology evidence="8">Multi-pass membrane protein</topology>
    </subcellularLocation>
</comment>
<dbReference type="NCBIfam" id="TIGR00924">
    <property type="entry name" value="yjdL_sub1_fam"/>
    <property type="match status" value="1"/>
</dbReference>
<dbReference type="AlphaFoldDB" id="A0A6N6VUB9"/>
<dbReference type="InterPro" id="IPR036259">
    <property type="entry name" value="MFS_trans_sf"/>
</dbReference>
<evidence type="ECO:0000256" key="1">
    <source>
        <dbReference type="ARBA" id="ARBA00004651"/>
    </source>
</evidence>
<protein>
    <submittedName>
        <fullName evidence="10">MFS transporter</fullName>
    </submittedName>
</protein>
<dbReference type="OrthoDB" id="5351355at2"/>
<dbReference type="RefSeq" id="WP_153421609.1">
    <property type="nucleotide sequence ID" value="NZ_WFLM01000006.1"/>
</dbReference>
<evidence type="ECO:0000313" key="10">
    <source>
        <dbReference type="EMBL" id="KAB8036482.1"/>
    </source>
</evidence>
<comment type="caution">
    <text evidence="10">The sequence shown here is derived from an EMBL/GenBank/DDBJ whole genome shotgun (WGS) entry which is preliminary data.</text>
</comment>